<dbReference type="CDD" id="cd08977">
    <property type="entry name" value="SusD"/>
    <property type="match status" value="1"/>
</dbReference>
<feature type="domain" description="SusD-like N-terminal" evidence="7">
    <location>
        <begin position="62"/>
        <end position="223"/>
    </location>
</feature>
<dbReference type="Gene3D" id="2.20.20.130">
    <property type="match status" value="1"/>
</dbReference>
<dbReference type="Gene3D" id="1.25.40.900">
    <property type="match status" value="1"/>
</dbReference>
<evidence type="ECO:0008006" key="10">
    <source>
        <dbReference type="Google" id="ProtNLM"/>
    </source>
</evidence>
<evidence type="ECO:0000256" key="5">
    <source>
        <dbReference type="ARBA" id="ARBA00023237"/>
    </source>
</evidence>
<evidence type="ECO:0000256" key="1">
    <source>
        <dbReference type="ARBA" id="ARBA00004442"/>
    </source>
</evidence>
<evidence type="ECO:0000313" key="8">
    <source>
        <dbReference type="EMBL" id="KJF44980.1"/>
    </source>
</evidence>
<dbReference type="Proteomes" id="UP000032544">
    <property type="component" value="Unassembled WGS sequence"/>
</dbReference>
<dbReference type="Pfam" id="PF14322">
    <property type="entry name" value="SusD-like_3"/>
    <property type="match status" value="1"/>
</dbReference>
<dbReference type="SUPFAM" id="SSF48452">
    <property type="entry name" value="TPR-like"/>
    <property type="match status" value="1"/>
</dbReference>
<dbReference type="EMBL" id="JRHC01000001">
    <property type="protein sequence ID" value="KJF44980.1"/>
    <property type="molecule type" value="Genomic_DNA"/>
</dbReference>
<protein>
    <recommendedName>
        <fullName evidence="10">RagB/SusD family nutrient uptake outer membrane protein</fullName>
    </recommendedName>
</protein>
<keyword evidence="9" id="KW-1185">Reference proteome</keyword>
<evidence type="ECO:0000259" key="7">
    <source>
        <dbReference type="Pfam" id="PF14322"/>
    </source>
</evidence>
<dbReference type="Pfam" id="PF07980">
    <property type="entry name" value="SusD_RagB"/>
    <property type="match status" value="1"/>
</dbReference>
<evidence type="ECO:0000259" key="6">
    <source>
        <dbReference type="Pfam" id="PF07980"/>
    </source>
</evidence>
<name>A0A0D8JDG9_9BACT</name>
<evidence type="ECO:0000256" key="4">
    <source>
        <dbReference type="ARBA" id="ARBA00023136"/>
    </source>
</evidence>
<reference evidence="8 9" key="1">
    <citation type="submission" date="2014-09" db="EMBL/GenBank/DDBJ databases">
        <title>Draft Genome Sequence of Draconibacterium sp. JN14CK-3.</title>
        <authorList>
            <person name="Dong C."/>
            <person name="Lai Q."/>
            <person name="Shao Z."/>
        </authorList>
    </citation>
    <scope>NUCLEOTIDE SEQUENCE [LARGE SCALE GENOMIC DNA]</scope>
    <source>
        <strain evidence="8 9">JN14CK-3</strain>
    </source>
</reference>
<dbReference type="InterPro" id="IPR012944">
    <property type="entry name" value="SusD_RagB_dom"/>
</dbReference>
<feature type="domain" description="RagB/SusD" evidence="6">
    <location>
        <begin position="347"/>
        <end position="494"/>
    </location>
</feature>
<dbReference type="InterPro" id="IPR011990">
    <property type="entry name" value="TPR-like_helical_dom_sf"/>
</dbReference>
<comment type="subcellular location">
    <subcellularLocation>
        <location evidence="1">Cell outer membrane</location>
    </subcellularLocation>
</comment>
<accession>A0A0D8JDG9</accession>
<gene>
    <name evidence="8" type="ORF">LH29_06060</name>
</gene>
<evidence type="ECO:0000256" key="2">
    <source>
        <dbReference type="ARBA" id="ARBA00006275"/>
    </source>
</evidence>
<organism evidence="8 9">
    <name type="scientific">Draconibacterium sediminis</name>
    <dbReference type="NCBI Taxonomy" id="1544798"/>
    <lineage>
        <taxon>Bacteria</taxon>
        <taxon>Pseudomonadati</taxon>
        <taxon>Bacteroidota</taxon>
        <taxon>Bacteroidia</taxon>
        <taxon>Marinilabiliales</taxon>
        <taxon>Prolixibacteraceae</taxon>
        <taxon>Draconibacterium</taxon>
    </lineage>
</organism>
<dbReference type="GO" id="GO:0009279">
    <property type="term" value="C:cell outer membrane"/>
    <property type="evidence" value="ECO:0007669"/>
    <property type="project" value="UniProtKB-SubCell"/>
</dbReference>
<comment type="similarity">
    <text evidence="2">Belongs to the SusD family.</text>
</comment>
<evidence type="ECO:0000313" key="9">
    <source>
        <dbReference type="Proteomes" id="UP000032544"/>
    </source>
</evidence>
<dbReference type="PROSITE" id="PS51257">
    <property type="entry name" value="PROKAR_LIPOPROTEIN"/>
    <property type="match status" value="1"/>
</dbReference>
<keyword evidence="5" id="KW-0998">Cell outer membrane</keyword>
<dbReference type="STRING" id="1544798.LH29_06060"/>
<sequence>MEFTMIRRLFLYLLILFGTFGCNLNYQPYEGIPESELKEDIIGLNGATVGNYNYLKDSYYQRNFHFFGEYGGDNVSLSGTTSDDLFYCYNYQHFPAMYTTSHFWEKAYQLMVGCNKVILSVEDDSSAELKQLKGENLFLRAQTLFHLVNTFGRPYYQSPETNLGVPIKLDDQVINVPNRGTVKEVYDQIITDLLQAEALMGSERSNIYASKEVAQAMLSRVYLYMSGTPENPNVSYAQKAKEYASKVIESDRYRLLGTEDFKTYFRKLPEQNTETIFAVKHNVDVDDRGWESIGSMYNHIASQGWGEMYASEPYRDLLDENPEDARHAFIEPQYESDGVTLKERNGYPIYYINKFSMQEERPTLSSPVYLRLAEMYLNRAEANAKLGLNGEAINDVNLIRERAGLSGDALYSPNDLKGRESVFAVVLEERRLELAFEAQRKWDIFRNGLTLDRNYPGTHEQGDALLFVPPDHPRVVFYIPESQILVQDNLVQNP</sequence>
<dbReference type="InterPro" id="IPR033985">
    <property type="entry name" value="SusD-like_N"/>
</dbReference>
<keyword evidence="4" id="KW-0472">Membrane</keyword>
<comment type="caution">
    <text evidence="8">The sequence shown here is derived from an EMBL/GenBank/DDBJ whole genome shotgun (WGS) entry which is preliminary data.</text>
</comment>
<evidence type="ECO:0000256" key="3">
    <source>
        <dbReference type="ARBA" id="ARBA00022729"/>
    </source>
</evidence>
<proteinExistence type="inferred from homology"/>
<dbReference type="PATRIC" id="fig|1544798.3.peg.1220"/>
<dbReference type="AlphaFoldDB" id="A0A0D8JDG9"/>
<dbReference type="Gene3D" id="1.25.40.390">
    <property type="match status" value="1"/>
</dbReference>
<keyword evidence="3" id="KW-0732">Signal</keyword>